<dbReference type="EMBL" id="CP019082">
    <property type="protein sequence ID" value="APW60737.1"/>
    <property type="molecule type" value="Genomic_DNA"/>
</dbReference>
<accession>A0A1U7CP82</accession>
<dbReference type="InterPro" id="IPR011453">
    <property type="entry name" value="DUF1559"/>
</dbReference>
<dbReference type="Pfam" id="PF07963">
    <property type="entry name" value="N_methyl"/>
    <property type="match status" value="1"/>
</dbReference>
<dbReference type="SUPFAM" id="SSF54523">
    <property type="entry name" value="Pili subunits"/>
    <property type="match status" value="1"/>
</dbReference>
<gene>
    <name evidence="2" type="ORF">BSF38_02225</name>
</gene>
<dbReference type="Gene3D" id="3.30.700.10">
    <property type="entry name" value="Glycoprotein, Type 4 Pilin"/>
    <property type="match status" value="1"/>
</dbReference>
<evidence type="ECO:0000313" key="3">
    <source>
        <dbReference type="Proteomes" id="UP000186309"/>
    </source>
</evidence>
<organism evidence="2 3">
    <name type="scientific">Paludisphaera borealis</name>
    <dbReference type="NCBI Taxonomy" id="1387353"/>
    <lineage>
        <taxon>Bacteria</taxon>
        <taxon>Pseudomonadati</taxon>
        <taxon>Planctomycetota</taxon>
        <taxon>Planctomycetia</taxon>
        <taxon>Isosphaerales</taxon>
        <taxon>Isosphaeraceae</taxon>
        <taxon>Paludisphaera</taxon>
    </lineage>
</organism>
<dbReference type="PANTHER" id="PTHR30093">
    <property type="entry name" value="GENERAL SECRETION PATHWAY PROTEIN G"/>
    <property type="match status" value="1"/>
</dbReference>
<sequence length="330" mass="35768">MIHRRSGFTLIELLVVIAIIAVLIALLLPAVQSAREAARRSQCTNNLKQLGLAVHNYMDVHGRLPIGRGTRPPQPYTITSRYNYSGFAQILPFMEQNPIFSSINFNLTATTTDGNTTAQRTAIASFLCPSDAVTTPVESAGVNYRFSEGSSICYSYGETDTGNTNTMLPAPDGPFFAERSIRLSQITDGTSNTGLTSERLMGDFNQGIATPSRDVYNTTYFPATPEEASLDCEAWDSTQVSASGESGSGAPWLDGFLHTAIYKHISTPNKKSCYFRPTRLVMTVSSLHPGGVNVGFADGSVRFVKNSIDRITWRAIGSMNGGEVVSSDSY</sequence>
<name>A0A1U7CP82_9BACT</name>
<dbReference type="OrthoDB" id="264135at2"/>
<reference evidence="3" key="1">
    <citation type="submission" date="2016-12" db="EMBL/GenBank/DDBJ databases">
        <title>Comparative genomics of four Isosphaeraceae planctomycetes: a common pool of plasmids and glycoside hydrolase genes.</title>
        <authorList>
            <person name="Ivanova A."/>
        </authorList>
    </citation>
    <scope>NUCLEOTIDE SEQUENCE [LARGE SCALE GENOMIC DNA]</scope>
    <source>
        <strain evidence="3">PX4</strain>
    </source>
</reference>
<dbReference type="InterPro" id="IPR045584">
    <property type="entry name" value="Pilin-like"/>
</dbReference>
<proteinExistence type="predicted"/>
<dbReference type="PROSITE" id="PS00409">
    <property type="entry name" value="PROKAR_NTER_METHYL"/>
    <property type="match status" value="1"/>
</dbReference>
<evidence type="ECO:0000313" key="2">
    <source>
        <dbReference type="EMBL" id="APW60737.1"/>
    </source>
</evidence>
<dbReference type="NCBIfam" id="TIGR04294">
    <property type="entry name" value="pre_pil_HX9DG"/>
    <property type="match status" value="1"/>
</dbReference>
<dbReference type="InterPro" id="IPR027558">
    <property type="entry name" value="Pre_pil_HX9DG_C"/>
</dbReference>
<feature type="domain" description="DUF1559" evidence="1">
    <location>
        <begin position="32"/>
        <end position="310"/>
    </location>
</feature>
<keyword evidence="3" id="KW-1185">Reference proteome</keyword>
<dbReference type="NCBIfam" id="TIGR02532">
    <property type="entry name" value="IV_pilin_GFxxxE"/>
    <property type="match status" value="1"/>
</dbReference>
<evidence type="ECO:0000259" key="1">
    <source>
        <dbReference type="Pfam" id="PF07596"/>
    </source>
</evidence>
<dbReference type="RefSeq" id="WP_076345578.1">
    <property type="nucleotide sequence ID" value="NZ_CP019082.1"/>
</dbReference>
<dbReference type="Proteomes" id="UP000186309">
    <property type="component" value="Chromosome"/>
</dbReference>
<dbReference type="InterPro" id="IPR012902">
    <property type="entry name" value="N_methyl_site"/>
</dbReference>
<dbReference type="PANTHER" id="PTHR30093:SF2">
    <property type="entry name" value="TYPE II SECRETION SYSTEM PROTEIN H"/>
    <property type="match status" value="1"/>
</dbReference>
<dbReference type="STRING" id="1387353.BSF38_02225"/>
<dbReference type="Pfam" id="PF07596">
    <property type="entry name" value="SBP_bac_10"/>
    <property type="match status" value="1"/>
</dbReference>
<dbReference type="AlphaFoldDB" id="A0A1U7CP82"/>
<protein>
    <recommendedName>
        <fullName evidence="1">DUF1559 domain-containing protein</fullName>
    </recommendedName>
</protein>
<dbReference type="KEGG" id="pbor:BSF38_02225"/>